<comment type="similarity">
    <text evidence="2 11">Belongs to the acid sphingomyelinase family.</text>
</comment>
<keyword evidence="6 11" id="KW-0378">Hydrolase</keyword>
<dbReference type="GO" id="GO:0016020">
    <property type="term" value="C:membrane"/>
    <property type="evidence" value="ECO:0007669"/>
    <property type="project" value="GOC"/>
</dbReference>
<keyword evidence="11" id="KW-0326">Glycosidase</keyword>
<dbReference type="Proteomes" id="UP000515158">
    <property type="component" value="Unplaced"/>
</dbReference>
<feature type="chain" id="PRO_5027656313" description="Sphingomyelin phosphodiesterase" evidence="14">
    <location>
        <begin position="19"/>
        <end position="654"/>
    </location>
</feature>
<evidence type="ECO:0000256" key="11">
    <source>
        <dbReference type="PIRNR" id="PIRNR000948"/>
    </source>
</evidence>
<keyword evidence="7 12" id="KW-0862">Zinc</keyword>
<dbReference type="GO" id="GO:0005764">
    <property type="term" value="C:lysosome"/>
    <property type="evidence" value="ECO:0007669"/>
    <property type="project" value="TreeGrafter"/>
</dbReference>
<feature type="disulfide bond" evidence="13">
    <location>
        <begin position="619"/>
        <end position="623"/>
    </location>
</feature>
<evidence type="ECO:0000256" key="10">
    <source>
        <dbReference type="ARBA" id="ARBA00047268"/>
    </source>
</evidence>
<dbReference type="FunCoup" id="A0A6P9AHH4">
    <property type="interactions" value="41"/>
</dbReference>
<dbReference type="Pfam" id="PF19272">
    <property type="entry name" value="ASMase_C"/>
    <property type="match status" value="1"/>
</dbReference>
<dbReference type="PROSITE" id="PS50015">
    <property type="entry name" value="SAP_B"/>
    <property type="match status" value="1"/>
</dbReference>
<dbReference type="CDD" id="cd00842">
    <property type="entry name" value="MPP_ASMase"/>
    <property type="match status" value="1"/>
</dbReference>
<feature type="binding site" evidence="12">
    <location>
        <position position="457"/>
    </location>
    <ligand>
        <name>Zn(2+)</name>
        <dbReference type="ChEBI" id="CHEBI:29105"/>
        <label>2</label>
    </ligand>
</feature>
<dbReference type="OrthoDB" id="282973at2759"/>
<feature type="domain" description="Saposin B-type" evidence="15">
    <location>
        <begin position="107"/>
        <end position="192"/>
    </location>
</feature>
<dbReference type="InterPro" id="IPR008139">
    <property type="entry name" value="SaposinB_dom"/>
</dbReference>
<keyword evidence="5 14" id="KW-0732">Signal</keyword>
<dbReference type="GO" id="GO:0061750">
    <property type="term" value="F:acid sphingomyelin phosphodiesterase activity"/>
    <property type="evidence" value="ECO:0007669"/>
    <property type="project" value="TreeGrafter"/>
</dbReference>
<feature type="binding site" evidence="12">
    <location>
        <position position="493"/>
    </location>
    <ligand>
        <name>Zn(2+)</name>
        <dbReference type="ChEBI" id="CHEBI:29105"/>
        <label>1</label>
    </ligand>
</feature>
<dbReference type="GeneID" id="117654346"/>
<comment type="subcellular location">
    <subcellularLocation>
        <location evidence="1">Secreted</location>
    </subcellularLocation>
</comment>
<sequence>MERLAIVVVLSVALFVFACSGDANDATRPGVNSFGQRTEDLARVAAELTEALAAVEATRAPGLQAGTASRAAAAAAEARLEQVMETIRLPERMRFFSLQSTGPDARTPRLCRLCHAVAGAVVTAIRVQNRTGPALASMVDELCIKANVTSPHICTGMIDSNTPIVEYIVRNTPGLDSGAICGTFMPECADGVASMRWALNKDMGAKPPGQIRSTMLDLKDPPPPVEPYRVLQITDYHWDSEYSPDGNANCGEPTCCRKNQGAPPTPEDRAGRWGDYRSCDIPWETVEEFIKHTQEKLHNVDLIYFTGDVVDHGVWETSREKNEYRIRYTFRVMKESFGDTLILPLVGNHEPHPLNIFAPDYITDDALSTRWLYEVLADEWITHWLPEDTRATILKGGYYTVLVRPGFRVVALNNMYCYTLNWWVLHDPVDPSGQLAWLIDVLLAAEAAKEKVHILAHIPPGNDDCLESWGREFAKIVDRFSATISAQFNGHTHVDDLSIFYDEYGRPNNVAFNGGSLTTYADVNPNYKLYLVDGNHEHATWNVLDAELWGFNLTKANENPDLRPEWYRMYSFKETFNVESLHPFHLDKFIGRLTTDNQLLQQYYWYHMLDSDVGHLTGCDQICAERLICNSVTTITNEIDQCERYFKTLRAQSP</sequence>
<dbReference type="InParanoid" id="A0A6P9AHH4"/>
<keyword evidence="8 13" id="KW-1015">Disulfide bond</keyword>
<protein>
    <recommendedName>
        <fullName evidence="11">Sphingomyelin phosphodiesterase</fullName>
        <ecNumber evidence="11">3.1.4.12</ecNumber>
    </recommendedName>
</protein>
<feature type="disulfide bond" evidence="13">
    <location>
        <begin position="143"/>
        <end position="154"/>
    </location>
</feature>
<evidence type="ECO:0000313" key="17">
    <source>
        <dbReference type="RefSeq" id="XP_034256824.1"/>
    </source>
</evidence>
<evidence type="ECO:0000256" key="1">
    <source>
        <dbReference type="ARBA" id="ARBA00004613"/>
    </source>
</evidence>
<dbReference type="AlphaFoldDB" id="A0A6P9AHH4"/>
<evidence type="ECO:0000256" key="7">
    <source>
        <dbReference type="ARBA" id="ARBA00022833"/>
    </source>
</evidence>
<feature type="binding site" evidence="12">
    <location>
        <position position="235"/>
    </location>
    <ligand>
        <name>Zn(2+)</name>
        <dbReference type="ChEBI" id="CHEBI:29105"/>
        <label>1</label>
    </ligand>
</feature>
<dbReference type="SUPFAM" id="SSF56300">
    <property type="entry name" value="Metallo-dependent phosphatases"/>
    <property type="match status" value="1"/>
</dbReference>
<evidence type="ECO:0000256" key="3">
    <source>
        <dbReference type="ARBA" id="ARBA00022525"/>
    </source>
</evidence>
<dbReference type="PIRSF" id="PIRSF000948">
    <property type="entry name" value="Sphingomy_PDE"/>
    <property type="match status" value="1"/>
</dbReference>
<feature type="binding site" evidence="12">
    <location>
        <position position="308"/>
    </location>
    <ligand>
        <name>Zn(2+)</name>
        <dbReference type="ChEBI" id="CHEBI:29105"/>
        <label>2</label>
    </ligand>
</feature>
<dbReference type="InterPro" id="IPR045473">
    <property type="entry name" value="ASM_C"/>
</dbReference>
<comment type="cofactor">
    <cofactor evidence="12">
        <name>Zn(2+)</name>
        <dbReference type="ChEBI" id="CHEBI:29105"/>
    </cofactor>
    <text evidence="12">Binds 2 Zn(2+) ions per subunit.</text>
</comment>
<feature type="disulfide bond" evidence="13">
    <location>
        <begin position="250"/>
        <end position="255"/>
    </location>
</feature>
<dbReference type="GO" id="GO:0005615">
    <property type="term" value="C:extracellular space"/>
    <property type="evidence" value="ECO:0007669"/>
    <property type="project" value="TreeGrafter"/>
</dbReference>
<evidence type="ECO:0000256" key="6">
    <source>
        <dbReference type="ARBA" id="ARBA00022801"/>
    </source>
</evidence>
<feature type="binding site" evidence="12">
    <location>
        <position position="237"/>
    </location>
    <ligand>
        <name>Zn(2+)</name>
        <dbReference type="ChEBI" id="CHEBI:29105"/>
        <label>1</label>
    </ligand>
</feature>
<evidence type="ECO:0000256" key="13">
    <source>
        <dbReference type="PIRSR" id="PIRSR000948-2"/>
    </source>
</evidence>
<evidence type="ECO:0000256" key="14">
    <source>
        <dbReference type="SAM" id="SignalP"/>
    </source>
</evidence>
<keyword evidence="9" id="KW-0325">Glycoprotein</keyword>
<dbReference type="GO" id="GO:0046513">
    <property type="term" value="P:ceramide biosynthetic process"/>
    <property type="evidence" value="ECO:0007669"/>
    <property type="project" value="TreeGrafter"/>
</dbReference>
<dbReference type="InterPro" id="IPR029052">
    <property type="entry name" value="Metallo-depent_PP-like"/>
</dbReference>
<proteinExistence type="inferred from homology"/>
<dbReference type="GO" id="GO:0046872">
    <property type="term" value="F:metal ion binding"/>
    <property type="evidence" value="ECO:0007669"/>
    <property type="project" value="UniProtKB-KW"/>
</dbReference>
<feature type="binding site" evidence="12">
    <location>
        <position position="308"/>
    </location>
    <ligand>
        <name>Zn(2+)</name>
        <dbReference type="ChEBI" id="CHEBI:29105"/>
        <label>1</label>
    </ligand>
</feature>
<gene>
    <name evidence="17" type="primary">LOC117654346</name>
</gene>
<keyword evidence="4 12" id="KW-0479">Metal-binding</keyword>
<dbReference type="InterPro" id="IPR041805">
    <property type="entry name" value="ASMase/PPN1_MPP"/>
</dbReference>
<feature type="disulfide bond" evidence="13">
    <location>
        <begin position="256"/>
        <end position="279"/>
    </location>
</feature>
<dbReference type="PANTHER" id="PTHR10340:SF29">
    <property type="entry name" value="SPHINGOMYELIN PHOSPHODIESTERASE"/>
    <property type="match status" value="1"/>
</dbReference>
<dbReference type="EC" id="3.1.4.12" evidence="11"/>
<evidence type="ECO:0000256" key="4">
    <source>
        <dbReference type="ARBA" id="ARBA00022723"/>
    </source>
</evidence>
<reference evidence="17" key="1">
    <citation type="submission" date="2025-08" db="UniProtKB">
        <authorList>
            <consortium name="RefSeq"/>
        </authorList>
    </citation>
    <scope>IDENTIFICATION</scope>
    <source>
        <tissue evidence="17">Total insect</tissue>
    </source>
</reference>
<accession>A0A6P9AHH4</accession>
<dbReference type="Pfam" id="PF00149">
    <property type="entry name" value="Metallophos"/>
    <property type="match status" value="1"/>
</dbReference>
<feature type="binding site" evidence="12">
    <location>
        <position position="348"/>
    </location>
    <ligand>
        <name>Zn(2+)</name>
        <dbReference type="ChEBI" id="CHEBI:29105"/>
        <label>2</label>
    </ligand>
</feature>
<feature type="disulfide bond" evidence="13">
    <location>
        <begin position="111"/>
        <end position="188"/>
    </location>
</feature>
<evidence type="ECO:0000256" key="8">
    <source>
        <dbReference type="ARBA" id="ARBA00023157"/>
    </source>
</evidence>
<evidence type="ECO:0000259" key="15">
    <source>
        <dbReference type="PROSITE" id="PS50015"/>
    </source>
</evidence>
<dbReference type="InterPro" id="IPR011160">
    <property type="entry name" value="Sphingomy_PDE"/>
</dbReference>
<dbReference type="Gene3D" id="3.60.21.10">
    <property type="match status" value="1"/>
</dbReference>
<organism evidence="17">
    <name type="scientific">Thrips palmi</name>
    <name type="common">Melon thrips</name>
    <dbReference type="NCBI Taxonomy" id="161013"/>
    <lineage>
        <taxon>Eukaryota</taxon>
        <taxon>Metazoa</taxon>
        <taxon>Ecdysozoa</taxon>
        <taxon>Arthropoda</taxon>
        <taxon>Hexapoda</taxon>
        <taxon>Insecta</taxon>
        <taxon>Pterygota</taxon>
        <taxon>Neoptera</taxon>
        <taxon>Paraneoptera</taxon>
        <taxon>Thysanoptera</taxon>
        <taxon>Terebrantia</taxon>
        <taxon>Thripoidea</taxon>
        <taxon>Thripidae</taxon>
        <taxon>Thrips</taxon>
    </lineage>
</organism>
<keyword evidence="3" id="KW-0964">Secreted</keyword>
<evidence type="ECO:0000256" key="9">
    <source>
        <dbReference type="ARBA" id="ARBA00023180"/>
    </source>
</evidence>
<dbReference type="KEGG" id="tpal:117654346"/>
<dbReference type="GO" id="GO:0006685">
    <property type="term" value="P:sphingomyelin catabolic process"/>
    <property type="evidence" value="ECO:0007669"/>
    <property type="project" value="UniProtKB-UniRule"/>
</dbReference>
<evidence type="ECO:0000313" key="16">
    <source>
        <dbReference type="Proteomes" id="UP000515158"/>
    </source>
</evidence>
<name>A0A6P9AHH4_THRPL</name>
<feature type="binding site" evidence="12">
    <location>
        <position position="491"/>
    </location>
    <ligand>
        <name>Zn(2+)</name>
        <dbReference type="ChEBI" id="CHEBI:29105"/>
        <label>2</label>
    </ligand>
</feature>
<comment type="function">
    <text evidence="11">Converts sphingomyelin to ceramide.</text>
</comment>
<dbReference type="PROSITE" id="PS51257">
    <property type="entry name" value="PROKAR_LIPOPROTEIN"/>
    <property type="match status" value="1"/>
</dbReference>
<dbReference type="InterPro" id="IPR004843">
    <property type="entry name" value="Calcineurin-like_PHP"/>
</dbReference>
<dbReference type="RefSeq" id="XP_034256824.1">
    <property type="nucleotide sequence ID" value="XM_034400933.1"/>
</dbReference>
<keyword evidence="16" id="KW-1185">Reference proteome</keyword>
<feature type="signal peptide" evidence="14">
    <location>
        <begin position="1"/>
        <end position="18"/>
    </location>
</feature>
<dbReference type="GO" id="GO:0016798">
    <property type="term" value="F:hydrolase activity, acting on glycosyl bonds"/>
    <property type="evidence" value="ECO:0007669"/>
    <property type="project" value="UniProtKB-KW"/>
</dbReference>
<evidence type="ECO:0000256" key="5">
    <source>
        <dbReference type="ARBA" id="ARBA00022729"/>
    </source>
</evidence>
<comment type="catalytic activity">
    <reaction evidence="10">
        <text>a sphingomyelin + H2O = phosphocholine + an N-acylsphing-4-enine + H(+)</text>
        <dbReference type="Rhea" id="RHEA:19253"/>
        <dbReference type="ChEBI" id="CHEBI:15377"/>
        <dbReference type="ChEBI" id="CHEBI:15378"/>
        <dbReference type="ChEBI" id="CHEBI:17636"/>
        <dbReference type="ChEBI" id="CHEBI:52639"/>
        <dbReference type="ChEBI" id="CHEBI:295975"/>
        <dbReference type="EC" id="3.1.4.12"/>
    </reaction>
    <physiologicalReaction direction="left-to-right" evidence="10">
        <dbReference type="Rhea" id="RHEA:19254"/>
    </physiologicalReaction>
</comment>
<evidence type="ECO:0000256" key="2">
    <source>
        <dbReference type="ARBA" id="ARBA00008234"/>
    </source>
</evidence>
<evidence type="ECO:0000256" key="12">
    <source>
        <dbReference type="PIRSR" id="PIRSR000948-1"/>
    </source>
</evidence>
<feature type="disulfide bond" evidence="13">
    <location>
        <begin position="417"/>
        <end position="465"/>
    </location>
</feature>
<dbReference type="PANTHER" id="PTHR10340">
    <property type="entry name" value="SPHINGOMYELIN PHOSPHODIESTERASE"/>
    <property type="match status" value="1"/>
</dbReference>